<comment type="caution">
    <text evidence="5">The sequence shown here is derived from an EMBL/GenBank/DDBJ whole genome shotgun (WGS) entry which is preliminary data.</text>
</comment>
<dbReference type="RefSeq" id="WP_125047292.1">
    <property type="nucleotide sequence ID" value="NZ_BHZC01000001.1"/>
</dbReference>
<feature type="short sequence motif" description="Histidine triad motif" evidence="2 3">
    <location>
        <begin position="92"/>
        <end position="96"/>
    </location>
</feature>
<evidence type="ECO:0000256" key="1">
    <source>
        <dbReference type="PIRSR" id="PIRSR601310-1"/>
    </source>
</evidence>
<dbReference type="Pfam" id="PF01230">
    <property type="entry name" value="HIT"/>
    <property type="match status" value="1"/>
</dbReference>
<sequence length="117" mass="12382">MTEPCPFCDIVAGLAPATVLARWPDAIAIKPIDPVTKGHVLVIPRVHVDGPAEDPMVTGAVMQRAAEYAAATGRPFNLVISEGREATQSIRHAHAHVVPRAAGDNLPLPWTPQQAAV</sequence>
<dbReference type="OrthoDB" id="9784774at2"/>
<dbReference type="EMBL" id="BHZC01000001">
    <property type="protein sequence ID" value="GCD37979.1"/>
    <property type="molecule type" value="Genomic_DNA"/>
</dbReference>
<protein>
    <submittedName>
        <fullName evidence="5">Hydrolase</fullName>
    </submittedName>
</protein>
<dbReference type="InterPro" id="IPR001310">
    <property type="entry name" value="Histidine_triad_HIT"/>
</dbReference>
<evidence type="ECO:0000256" key="3">
    <source>
        <dbReference type="PROSITE-ProRule" id="PRU00464"/>
    </source>
</evidence>
<feature type="active site" description="Tele-AMP-histidine intermediate" evidence="1">
    <location>
        <position position="94"/>
    </location>
</feature>
<dbReference type="AlphaFoldDB" id="A0A7U9KYY7"/>
<organism evidence="5 6">
    <name type="scientific">Streptomyces chrestomyceticus JCM 4735</name>
    <dbReference type="NCBI Taxonomy" id="1306181"/>
    <lineage>
        <taxon>Bacteria</taxon>
        <taxon>Bacillati</taxon>
        <taxon>Actinomycetota</taxon>
        <taxon>Actinomycetes</taxon>
        <taxon>Kitasatosporales</taxon>
        <taxon>Streptomycetaceae</taxon>
        <taxon>Streptomyces</taxon>
    </lineage>
</organism>
<reference evidence="5 6" key="1">
    <citation type="submission" date="2018-11" db="EMBL/GenBank/DDBJ databases">
        <title>Whole genome sequence of Streptomyces chrestomyceticus NBRC 13444(T).</title>
        <authorList>
            <person name="Komaki H."/>
            <person name="Tamura T."/>
        </authorList>
    </citation>
    <scope>NUCLEOTIDE SEQUENCE [LARGE SCALE GENOMIC DNA]</scope>
    <source>
        <strain evidence="5 6">NBRC 13444</strain>
    </source>
</reference>
<gene>
    <name evidence="5" type="ORF">OEIGOIKO_05789</name>
</gene>
<dbReference type="PANTHER" id="PTHR46648">
    <property type="entry name" value="HIT FAMILY PROTEIN 1"/>
    <property type="match status" value="1"/>
</dbReference>
<dbReference type="GO" id="GO:0016787">
    <property type="term" value="F:hydrolase activity"/>
    <property type="evidence" value="ECO:0007669"/>
    <property type="project" value="UniProtKB-KW"/>
</dbReference>
<dbReference type="InterPro" id="IPR011146">
    <property type="entry name" value="HIT-like"/>
</dbReference>
<evidence type="ECO:0000256" key="2">
    <source>
        <dbReference type="PIRSR" id="PIRSR601310-3"/>
    </source>
</evidence>
<dbReference type="PROSITE" id="PS51084">
    <property type="entry name" value="HIT_2"/>
    <property type="match status" value="1"/>
</dbReference>
<evidence type="ECO:0000259" key="4">
    <source>
        <dbReference type="PROSITE" id="PS51084"/>
    </source>
</evidence>
<feature type="domain" description="HIT" evidence="4">
    <location>
        <begin position="6"/>
        <end position="107"/>
    </location>
</feature>
<dbReference type="SUPFAM" id="SSF54197">
    <property type="entry name" value="HIT-like"/>
    <property type="match status" value="1"/>
</dbReference>
<evidence type="ECO:0000313" key="6">
    <source>
        <dbReference type="Proteomes" id="UP000287830"/>
    </source>
</evidence>
<dbReference type="Gene3D" id="3.30.428.10">
    <property type="entry name" value="HIT-like"/>
    <property type="match status" value="1"/>
</dbReference>
<accession>A0A7U9KYY7</accession>
<dbReference type="PRINTS" id="PR00332">
    <property type="entry name" value="HISTRIAD"/>
</dbReference>
<dbReference type="PANTHER" id="PTHR46648:SF1">
    <property type="entry name" value="ADENOSINE 5'-MONOPHOSPHORAMIDASE HNT1"/>
    <property type="match status" value="1"/>
</dbReference>
<dbReference type="InterPro" id="IPR036265">
    <property type="entry name" value="HIT-like_sf"/>
</dbReference>
<proteinExistence type="predicted"/>
<dbReference type="GeneID" id="95624560"/>
<dbReference type="GO" id="GO:0009117">
    <property type="term" value="P:nucleotide metabolic process"/>
    <property type="evidence" value="ECO:0007669"/>
    <property type="project" value="TreeGrafter"/>
</dbReference>
<dbReference type="Proteomes" id="UP000287830">
    <property type="component" value="Unassembled WGS sequence"/>
</dbReference>
<keyword evidence="5" id="KW-0378">Hydrolase</keyword>
<name>A0A7U9KYY7_9ACTN</name>
<evidence type="ECO:0000313" key="5">
    <source>
        <dbReference type="EMBL" id="GCD37979.1"/>
    </source>
</evidence>